<dbReference type="PATRIC" id="fig|2340.3.peg.1699"/>
<evidence type="ECO:0000313" key="5">
    <source>
        <dbReference type="Proteomes" id="UP000030856"/>
    </source>
</evidence>
<accession>A0A0B0H7H3</accession>
<dbReference type="Proteomes" id="UP000030856">
    <property type="component" value="Unassembled WGS sequence"/>
</dbReference>
<sequence>MFRTEGIEMAERLRCELVSQETVYDLVYKLAEEIRASDYHPDLVVAISRGGFTPARVLCDVLGLFNLTSIRVVHYSKAAVHEQQAFVKYPLCMDVAGQRILLVDDVNDTGDTLKIARSHLESLGPTEVRIAVLHEKSCSPVRAEYVAESLDKWHWLIYPWAVVEDVGGFLLEMTPPSADSDQAADWLLNTYGLRLPEDQLSHLLSLIRKRVE</sequence>
<dbReference type="Pfam" id="PF00156">
    <property type="entry name" value="Pribosyltran"/>
    <property type="match status" value="1"/>
</dbReference>
<keyword evidence="1 4" id="KW-0328">Glycosyltransferase</keyword>
<dbReference type="eggNOG" id="COG2236">
    <property type="taxonomic scope" value="Bacteria"/>
</dbReference>
<dbReference type="PANTHER" id="PTHR43363:SF1">
    <property type="entry name" value="HYPOXANTHINE-GUANINE PHOSPHORIBOSYLTRANSFERASE"/>
    <property type="match status" value="1"/>
</dbReference>
<evidence type="ECO:0000256" key="2">
    <source>
        <dbReference type="ARBA" id="ARBA00022679"/>
    </source>
</evidence>
<dbReference type="GO" id="GO:0016757">
    <property type="term" value="F:glycosyltransferase activity"/>
    <property type="evidence" value="ECO:0007669"/>
    <property type="project" value="UniProtKB-KW"/>
</dbReference>
<organism evidence="4 5">
    <name type="scientific">Solemya velum gill symbiont</name>
    <dbReference type="NCBI Taxonomy" id="2340"/>
    <lineage>
        <taxon>Bacteria</taxon>
        <taxon>Pseudomonadati</taxon>
        <taxon>Pseudomonadota</taxon>
        <taxon>Gammaproteobacteria</taxon>
        <taxon>sulfur-oxidizing symbionts</taxon>
    </lineage>
</organism>
<dbReference type="AlphaFoldDB" id="A0A0B0H7H3"/>
<dbReference type="Gene3D" id="3.40.50.2020">
    <property type="match status" value="1"/>
</dbReference>
<keyword evidence="2 4" id="KW-0808">Transferase</keyword>
<evidence type="ECO:0000259" key="3">
    <source>
        <dbReference type="Pfam" id="PF00156"/>
    </source>
</evidence>
<evidence type="ECO:0000313" key="4">
    <source>
        <dbReference type="EMBL" id="KHF25065.1"/>
    </source>
</evidence>
<feature type="domain" description="Phosphoribosyltransferase" evidence="3">
    <location>
        <begin position="20"/>
        <end position="153"/>
    </location>
</feature>
<reference evidence="4 5" key="1">
    <citation type="journal article" date="2014" name="BMC Genomics">
        <title>The genome of the intracellular bacterium of the coastal bivalve, Solemya velum: a blueprint for thriving in and out of symbiosis.</title>
        <authorList>
            <person name="Dmytrenko O."/>
            <person name="Russell S.L."/>
            <person name="Loo W.T."/>
            <person name="Fontanez K.M."/>
            <person name="Liao L."/>
            <person name="Roeselers G."/>
            <person name="Sharma R."/>
            <person name="Stewart F.J."/>
            <person name="Newton I.L."/>
            <person name="Woyke T."/>
            <person name="Wu D."/>
            <person name="Lang J.M."/>
            <person name="Eisen J.A."/>
            <person name="Cavanaugh C.M."/>
        </authorList>
    </citation>
    <scope>NUCLEOTIDE SEQUENCE [LARGE SCALE GENOMIC DNA]</scope>
    <source>
        <strain evidence="4 5">WH</strain>
    </source>
</reference>
<dbReference type="InterPro" id="IPR000836">
    <property type="entry name" value="PRTase_dom"/>
</dbReference>
<dbReference type="CDD" id="cd06223">
    <property type="entry name" value="PRTases_typeI"/>
    <property type="match status" value="1"/>
</dbReference>
<name>A0A0B0H7H3_SOVGS</name>
<dbReference type="PANTHER" id="PTHR43363">
    <property type="entry name" value="HYPOXANTHINE PHOSPHORIBOSYLTRANSFERASE"/>
    <property type="match status" value="1"/>
</dbReference>
<dbReference type="STRING" id="2340.JV46_05030"/>
<dbReference type="InterPro" id="IPR029057">
    <property type="entry name" value="PRTase-like"/>
</dbReference>
<proteinExistence type="predicted"/>
<keyword evidence="5" id="KW-1185">Reference proteome</keyword>
<comment type="caution">
    <text evidence="4">The sequence shown here is derived from an EMBL/GenBank/DDBJ whole genome shotgun (WGS) entry which is preliminary data.</text>
</comment>
<gene>
    <name evidence="4" type="ORF">JV46_05030</name>
</gene>
<protein>
    <submittedName>
        <fullName evidence="4">Phosphoribosyltransferase</fullName>
    </submittedName>
</protein>
<evidence type="ECO:0000256" key="1">
    <source>
        <dbReference type="ARBA" id="ARBA00022676"/>
    </source>
</evidence>
<dbReference type="SUPFAM" id="SSF53271">
    <property type="entry name" value="PRTase-like"/>
    <property type="match status" value="1"/>
</dbReference>
<dbReference type="EMBL" id="JRAA01000002">
    <property type="protein sequence ID" value="KHF25065.1"/>
    <property type="molecule type" value="Genomic_DNA"/>
</dbReference>